<keyword evidence="1" id="KW-0732">Signal</keyword>
<evidence type="ECO:0008006" key="4">
    <source>
        <dbReference type="Google" id="ProtNLM"/>
    </source>
</evidence>
<evidence type="ECO:0000256" key="1">
    <source>
        <dbReference type="SAM" id="SignalP"/>
    </source>
</evidence>
<feature type="signal peptide" evidence="1">
    <location>
        <begin position="1"/>
        <end position="16"/>
    </location>
</feature>
<dbReference type="EMBL" id="KZ826423">
    <property type="protein sequence ID" value="PYI01154.1"/>
    <property type="molecule type" value="Genomic_DNA"/>
</dbReference>
<dbReference type="VEuPathDB" id="FungiDB:BO78DRAFT_21413"/>
<organism evidence="2 3">
    <name type="scientific">Aspergillus sclerotiicarbonarius (strain CBS 121057 / IBT 28362)</name>
    <dbReference type="NCBI Taxonomy" id="1448318"/>
    <lineage>
        <taxon>Eukaryota</taxon>
        <taxon>Fungi</taxon>
        <taxon>Dikarya</taxon>
        <taxon>Ascomycota</taxon>
        <taxon>Pezizomycotina</taxon>
        <taxon>Eurotiomycetes</taxon>
        <taxon>Eurotiomycetidae</taxon>
        <taxon>Eurotiales</taxon>
        <taxon>Aspergillaceae</taxon>
        <taxon>Aspergillus</taxon>
        <taxon>Aspergillus subgen. Circumdati</taxon>
    </lineage>
</organism>
<evidence type="ECO:0000313" key="3">
    <source>
        <dbReference type="Proteomes" id="UP000248423"/>
    </source>
</evidence>
<dbReference type="Proteomes" id="UP000248423">
    <property type="component" value="Unassembled WGS sequence"/>
</dbReference>
<keyword evidence="3" id="KW-1185">Reference proteome</keyword>
<name>A0A319EBL7_ASPSB</name>
<proteinExistence type="predicted"/>
<gene>
    <name evidence="2" type="ORF">BO78DRAFT_21413</name>
</gene>
<sequence length="106" mass="11560">MASVLCQLGWLGGAQGSWMGLWEPTCVKSAVLGILVPADEIRPDRIDPCVLEASLGAVPGCAGEEGWNVFDPRWLWDHMTIVCLFLKSDPHDPHHLLLPTTTVASR</sequence>
<accession>A0A319EBL7</accession>
<protein>
    <recommendedName>
        <fullName evidence="4">Secreted protein</fullName>
    </recommendedName>
</protein>
<feature type="chain" id="PRO_5016345649" description="Secreted protein" evidence="1">
    <location>
        <begin position="17"/>
        <end position="106"/>
    </location>
</feature>
<evidence type="ECO:0000313" key="2">
    <source>
        <dbReference type="EMBL" id="PYI01154.1"/>
    </source>
</evidence>
<dbReference type="AlphaFoldDB" id="A0A319EBL7"/>
<reference evidence="2 3" key="1">
    <citation type="submission" date="2018-02" db="EMBL/GenBank/DDBJ databases">
        <title>The genomes of Aspergillus section Nigri reveals drivers in fungal speciation.</title>
        <authorList>
            <consortium name="DOE Joint Genome Institute"/>
            <person name="Vesth T.C."/>
            <person name="Nybo J."/>
            <person name="Theobald S."/>
            <person name="Brandl J."/>
            <person name="Frisvad J.C."/>
            <person name="Nielsen K.F."/>
            <person name="Lyhne E.K."/>
            <person name="Kogle M.E."/>
            <person name="Kuo A."/>
            <person name="Riley R."/>
            <person name="Clum A."/>
            <person name="Nolan M."/>
            <person name="Lipzen A."/>
            <person name="Salamov A."/>
            <person name="Henrissat B."/>
            <person name="Wiebenga A."/>
            <person name="De vries R.P."/>
            <person name="Grigoriev I.V."/>
            <person name="Mortensen U.H."/>
            <person name="Andersen M.R."/>
            <person name="Baker S.E."/>
        </authorList>
    </citation>
    <scope>NUCLEOTIDE SEQUENCE [LARGE SCALE GENOMIC DNA]</scope>
    <source>
        <strain evidence="2 3">CBS 121057</strain>
    </source>
</reference>